<evidence type="ECO:0000256" key="10">
    <source>
        <dbReference type="ARBA" id="ARBA00022993"/>
    </source>
</evidence>
<keyword evidence="5 13" id="KW-0808">Transferase</keyword>
<dbReference type="HAMAP" id="MF_01274">
    <property type="entry name" value="Pantothen_kinase_3"/>
    <property type="match status" value="1"/>
</dbReference>
<dbReference type="GO" id="GO:0005524">
    <property type="term" value="F:ATP binding"/>
    <property type="evidence" value="ECO:0007669"/>
    <property type="project" value="UniProtKB-KW"/>
</dbReference>
<gene>
    <name evidence="13" type="ORF">MNBD_GAMMA22-1909</name>
</gene>
<reference evidence="13" key="1">
    <citation type="submission" date="2018-06" db="EMBL/GenBank/DDBJ databases">
        <authorList>
            <person name="Zhirakovskaya E."/>
        </authorList>
    </citation>
    <scope>NUCLEOTIDE SEQUENCE</scope>
</reference>
<protein>
    <recommendedName>
        <fullName evidence="12">Type III pantothenate kinase</fullName>
    </recommendedName>
</protein>
<evidence type="ECO:0000256" key="2">
    <source>
        <dbReference type="ARBA" id="ARBA00004496"/>
    </source>
</evidence>
<comment type="cofactor">
    <cofactor evidence="1">
        <name>K(+)</name>
        <dbReference type="ChEBI" id="CHEBI:29103"/>
    </cofactor>
</comment>
<dbReference type="PANTHER" id="PTHR34265:SF1">
    <property type="entry name" value="TYPE III PANTOTHENATE KINASE"/>
    <property type="match status" value="1"/>
</dbReference>
<dbReference type="PANTHER" id="PTHR34265">
    <property type="entry name" value="TYPE III PANTOTHENATE KINASE"/>
    <property type="match status" value="1"/>
</dbReference>
<evidence type="ECO:0000256" key="9">
    <source>
        <dbReference type="ARBA" id="ARBA00022958"/>
    </source>
</evidence>
<organism evidence="13">
    <name type="scientific">hydrothermal vent metagenome</name>
    <dbReference type="NCBI Taxonomy" id="652676"/>
    <lineage>
        <taxon>unclassified sequences</taxon>
        <taxon>metagenomes</taxon>
        <taxon>ecological metagenomes</taxon>
    </lineage>
</organism>
<dbReference type="GO" id="GO:0015937">
    <property type="term" value="P:coenzyme A biosynthetic process"/>
    <property type="evidence" value="ECO:0007669"/>
    <property type="project" value="UniProtKB-KW"/>
</dbReference>
<keyword evidence="9" id="KW-0630">Potassium</keyword>
<dbReference type="Pfam" id="PF03309">
    <property type="entry name" value="Pan_kinase"/>
    <property type="match status" value="1"/>
</dbReference>
<evidence type="ECO:0000256" key="8">
    <source>
        <dbReference type="ARBA" id="ARBA00022840"/>
    </source>
</evidence>
<evidence type="ECO:0000256" key="3">
    <source>
        <dbReference type="ARBA" id="ARBA00011738"/>
    </source>
</evidence>
<evidence type="ECO:0000256" key="5">
    <source>
        <dbReference type="ARBA" id="ARBA00022679"/>
    </source>
</evidence>
<keyword evidence="4" id="KW-0963">Cytoplasm</keyword>
<comment type="subcellular location">
    <subcellularLocation>
        <location evidence="2">Cytoplasm</location>
    </subcellularLocation>
</comment>
<dbReference type="Gene3D" id="3.30.420.40">
    <property type="match status" value="2"/>
</dbReference>
<dbReference type="NCBIfam" id="TIGR00671">
    <property type="entry name" value="baf"/>
    <property type="match status" value="1"/>
</dbReference>
<comment type="similarity">
    <text evidence="11">Belongs to the type III pantothenate kinase family.</text>
</comment>
<evidence type="ECO:0000256" key="11">
    <source>
        <dbReference type="ARBA" id="ARBA00038036"/>
    </source>
</evidence>
<dbReference type="GO" id="GO:0005737">
    <property type="term" value="C:cytoplasm"/>
    <property type="evidence" value="ECO:0007669"/>
    <property type="project" value="UniProtKB-SubCell"/>
</dbReference>
<dbReference type="GO" id="GO:0004594">
    <property type="term" value="F:pantothenate kinase activity"/>
    <property type="evidence" value="ECO:0007669"/>
    <property type="project" value="InterPro"/>
</dbReference>
<dbReference type="InterPro" id="IPR043129">
    <property type="entry name" value="ATPase_NBD"/>
</dbReference>
<evidence type="ECO:0000256" key="1">
    <source>
        <dbReference type="ARBA" id="ARBA00001958"/>
    </source>
</evidence>
<accession>A0A3B1B0P7</accession>
<keyword evidence="6" id="KW-0547">Nucleotide-binding</keyword>
<dbReference type="AlphaFoldDB" id="A0A3B1B0P7"/>
<dbReference type="InterPro" id="IPR004619">
    <property type="entry name" value="Type_III_PanK"/>
</dbReference>
<comment type="subunit">
    <text evidence="3">Homodimer.</text>
</comment>
<evidence type="ECO:0000256" key="7">
    <source>
        <dbReference type="ARBA" id="ARBA00022777"/>
    </source>
</evidence>
<keyword evidence="10" id="KW-0173">Coenzyme A biosynthesis</keyword>
<keyword evidence="8" id="KW-0067">ATP-binding</keyword>
<dbReference type="SUPFAM" id="SSF53067">
    <property type="entry name" value="Actin-like ATPase domain"/>
    <property type="match status" value="2"/>
</dbReference>
<evidence type="ECO:0000256" key="12">
    <source>
        <dbReference type="ARBA" id="ARBA00040883"/>
    </source>
</evidence>
<dbReference type="CDD" id="cd24015">
    <property type="entry name" value="ASKHA_NBD_PanK-III"/>
    <property type="match status" value="1"/>
</dbReference>
<evidence type="ECO:0000256" key="6">
    <source>
        <dbReference type="ARBA" id="ARBA00022741"/>
    </source>
</evidence>
<evidence type="ECO:0000313" key="13">
    <source>
        <dbReference type="EMBL" id="VAW99884.1"/>
    </source>
</evidence>
<keyword evidence="7 13" id="KW-0418">Kinase</keyword>
<dbReference type="EMBL" id="UOFS01000041">
    <property type="protein sequence ID" value="VAW99884.1"/>
    <property type="molecule type" value="Genomic_DNA"/>
</dbReference>
<name>A0A3B1B0P7_9ZZZZ</name>
<proteinExistence type="inferred from homology"/>
<evidence type="ECO:0000256" key="4">
    <source>
        <dbReference type="ARBA" id="ARBA00022490"/>
    </source>
</evidence>
<sequence>MKLLVDIGNSNIKWCFSNTEKLGKIQSFQYSFETIERLLSSHLLNDEQLFKIKEIYICNVAGNKIKSIFSSWMASNVSATVIYFESSKQQLGVKNAYSVVSNLGNDRWLSLIYAHQFYQSDVCIIDCGTAITIDVVLKSGQHAGGLIAPGYSSQIAALNFKTDIKTTEKFVNQRKSGILQNNTHDCIEHGCRLMSLGFIKNTVIQLTIQNGDTLKVVLTGGDAKSLATDLPSDWLYNQNLIFLGLQMFSNKKVS</sequence>